<dbReference type="Proteomes" id="UP000284822">
    <property type="component" value="Unassembled WGS sequence"/>
</dbReference>
<dbReference type="EMBL" id="QOCS01000009">
    <property type="protein sequence ID" value="RHW46800.1"/>
    <property type="molecule type" value="Genomic_DNA"/>
</dbReference>
<evidence type="ECO:0000313" key="2">
    <source>
        <dbReference type="Proteomes" id="UP000284822"/>
    </source>
</evidence>
<sequence>MKNDELLNSATELTSYCDLLQLGINYLENVDYQIKHGDEWHGAYLIKSGQLTNLIDNLQYICDHVQNISNEICPDEVEI</sequence>
<accession>A0A417Z829</accession>
<comment type="caution">
    <text evidence="1">The sequence shown here is derived from an EMBL/GenBank/DDBJ whole genome shotgun (WGS) entry which is preliminary data.</text>
</comment>
<protein>
    <submittedName>
        <fullName evidence="1">Uncharacterized protein</fullName>
    </submittedName>
</protein>
<reference evidence="1 2" key="1">
    <citation type="submission" date="2018-07" db="EMBL/GenBank/DDBJ databases">
        <title>Genome sequences of six Lactobacillus spp. isolated from bumble bee guts.</title>
        <authorList>
            <person name="Motta E.V.S."/>
            <person name="Moran N.A."/>
        </authorList>
    </citation>
    <scope>NUCLEOTIDE SEQUENCE [LARGE SCALE GENOMIC DNA]</scope>
    <source>
        <strain evidence="1 2">LV-8.1</strain>
    </source>
</reference>
<dbReference type="AlphaFoldDB" id="A0A417Z829"/>
<name>A0A417Z829_9LACO</name>
<organism evidence="1 2">
    <name type="scientific">Bombilactobacillus bombi</name>
    <dbReference type="NCBI Taxonomy" id="1303590"/>
    <lineage>
        <taxon>Bacteria</taxon>
        <taxon>Bacillati</taxon>
        <taxon>Bacillota</taxon>
        <taxon>Bacilli</taxon>
        <taxon>Lactobacillales</taxon>
        <taxon>Lactobacillaceae</taxon>
        <taxon>Bombilactobacillus</taxon>
    </lineage>
</organism>
<gene>
    <name evidence="1" type="ORF">DS832_04750</name>
</gene>
<proteinExistence type="predicted"/>
<evidence type="ECO:0000313" key="1">
    <source>
        <dbReference type="EMBL" id="RHW46800.1"/>
    </source>
</evidence>
<dbReference type="RefSeq" id="WP_118910614.1">
    <property type="nucleotide sequence ID" value="NZ_QOCS01000009.1"/>
</dbReference>